<protein>
    <submittedName>
        <fullName evidence="1">Uncharacterized protein</fullName>
    </submittedName>
</protein>
<organism evidence="1 2">
    <name type="scientific">Naganishia cerealis</name>
    <dbReference type="NCBI Taxonomy" id="610337"/>
    <lineage>
        <taxon>Eukaryota</taxon>
        <taxon>Fungi</taxon>
        <taxon>Dikarya</taxon>
        <taxon>Basidiomycota</taxon>
        <taxon>Agaricomycotina</taxon>
        <taxon>Tremellomycetes</taxon>
        <taxon>Filobasidiales</taxon>
        <taxon>Filobasidiaceae</taxon>
        <taxon>Naganishia</taxon>
    </lineage>
</organism>
<gene>
    <name evidence="1" type="ORF">QFC19_009258</name>
</gene>
<keyword evidence="2" id="KW-1185">Reference proteome</keyword>
<dbReference type="EMBL" id="JASBWR010000155">
    <property type="protein sequence ID" value="KAJ9091084.1"/>
    <property type="molecule type" value="Genomic_DNA"/>
</dbReference>
<accession>A0ACC2UVW6</accession>
<name>A0ACC2UVW6_9TREE</name>
<comment type="caution">
    <text evidence="1">The sequence shown here is derived from an EMBL/GenBank/DDBJ whole genome shotgun (WGS) entry which is preliminary data.</text>
</comment>
<proteinExistence type="predicted"/>
<evidence type="ECO:0000313" key="1">
    <source>
        <dbReference type="EMBL" id="KAJ9091084.1"/>
    </source>
</evidence>
<sequence>MANYPSLHHVLSSAPPSPAIPDPVPENIAEDPAYDPSLTSPSAQTASAQLSSVREVSMVEHGIERVGIRFSPSLQMQRIEWALDVLRKEGVRSVLDIGCGEGDLLRVLCEPAATVPEEPIRAVYAPNGHSDVDEDGEENMDKDEDDHNVNRRETRELFLHRIAGLDIDPTVIPAAVKATAPPADSDQEDGQEQYGDKYIVPRWQRLECEIWQGELAKHNRRLEGFEAIVALELTWNRMIVSIPVRLQFNAKFPRSDDPAHSHSQGQKGFLDPTGRTDRVFRHSDHKFEMNEREFQRWCDAAEDWGYTATIGGVGISSHPSYHDDDPSRPLYATQTAIFRLGGQPTRSPRSVRTSELPFMPGSGEKLHAHRLAARHIHEPRGAGAGFRNGKRMRPASDDRIQEIVRDTLQRWRAPEVVISALWADPTVAKACAGSKRTLCRALGGFGDCPGLSGRAGDLPEWEVFWPEGPSGMLSVRWKAFQEEPAEETWGSSQAPEMEMKTDGW</sequence>
<reference evidence="1" key="1">
    <citation type="submission" date="2023-04" db="EMBL/GenBank/DDBJ databases">
        <title>Draft Genome sequencing of Naganishia species isolated from polar environments using Oxford Nanopore Technology.</title>
        <authorList>
            <person name="Leo P."/>
            <person name="Venkateswaran K."/>
        </authorList>
    </citation>
    <scope>NUCLEOTIDE SEQUENCE</scope>
    <source>
        <strain evidence="1">MNA-CCFEE 5261</strain>
    </source>
</reference>
<evidence type="ECO:0000313" key="2">
    <source>
        <dbReference type="Proteomes" id="UP001241377"/>
    </source>
</evidence>
<dbReference type="Proteomes" id="UP001241377">
    <property type="component" value="Unassembled WGS sequence"/>
</dbReference>